<dbReference type="PANTHER" id="PTHR47018">
    <property type="entry name" value="CXC DOMAIN-CONTAINING PROTEIN-RELATED"/>
    <property type="match status" value="1"/>
</dbReference>
<dbReference type="OrthoDB" id="6152410at2759"/>
<accession>A0A6J8DAY5</accession>
<dbReference type="AlphaFoldDB" id="A0A6J8DAY5"/>
<gene>
    <name evidence="1" type="ORF">MCOR_38861</name>
</gene>
<protein>
    <submittedName>
        <fullName evidence="1">Uncharacterized protein</fullName>
    </submittedName>
</protein>
<evidence type="ECO:0000313" key="2">
    <source>
        <dbReference type="Proteomes" id="UP000507470"/>
    </source>
</evidence>
<reference evidence="1 2" key="1">
    <citation type="submission" date="2020-06" db="EMBL/GenBank/DDBJ databases">
        <authorList>
            <person name="Li R."/>
            <person name="Bekaert M."/>
        </authorList>
    </citation>
    <scope>NUCLEOTIDE SEQUENCE [LARGE SCALE GENOMIC DNA]</scope>
    <source>
        <strain evidence="2">wild</strain>
    </source>
</reference>
<organism evidence="1 2">
    <name type="scientific">Mytilus coruscus</name>
    <name type="common">Sea mussel</name>
    <dbReference type="NCBI Taxonomy" id="42192"/>
    <lineage>
        <taxon>Eukaryota</taxon>
        <taxon>Metazoa</taxon>
        <taxon>Spiralia</taxon>
        <taxon>Lophotrochozoa</taxon>
        <taxon>Mollusca</taxon>
        <taxon>Bivalvia</taxon>
        <taxon>Autobranchia</taxon>
        <taxon>Pteriomorphia</taxon>
        <taxon>Mytilida</taxon>
        <taxon>Mytiloidea</taxon>
        <taxon>Mytilidae</taxon>
        <taxon>Mytilinae</taxon>
        <taxon>Mytilus</taxon>
    </lineage>
</organism>
<keyword evidence="2" id="KW-1185">Reference proteome</keyword>
<evidence type="ECO:0000313" key="1">
    <source>
        <dbReference type="EMBL" id="CAC5405146.1"/>
    </source>
</evidence>
<proteinExistence type="predicted"/>
<sequence length="266" mass="30201">MKLNQRLLDCAKDRQLLAKLSSGDVIAQEMKYHPSCLAAVYRERAKPGIPIRRKIDTTWFFFCTCTFYTPEGQAFAEDARTRSTHKRQRPAIAFACDYNDTMHMAKTAEMIRCQLATKKTTFSGCLVSEDIDDSIPPPLLQLVKMIGHGPDIKSQLDNVFTMSDLALAKLLMCNYHPNTRHSADRETPFCVYLGLLLFAKTRKRQLIDTLFQPGLCISYDPVLEIASQLGETVIERYLNEDVVCPHFLKCKVFTTAVVDNKDHNPS</sequence>
<name>A0A6J8DAY5_MYTCO</name>
<dbReference type="Proteomes" id="UP000507470">
    <property type="component" value="Unassembled WGS sequence"/>
</dbReference>
<dbReference type="PANTHER" id="PTHR47018:SF1">
    <property type="entry name" value="TESMIN_TSO1-LIKE CXC DOMAIN-CONTAINING PROTEIN"/>
    <property type="match status" value="1"/>
</dbReference>
<dbReference type="EMBL" id="CACVKT020007082">
    <property type="protein sequence ID" value="CAC5405146.1"/>
    <property type="molecule type" value="Genomic_DNA"/>
</dbReference>